<evidence type="ECO:0000313" key="2">
    <source>
        <dbReference type="Proteomes" id="UP000828941"/>
    </source>
</evidence>
<reference evidence="1 2" key="1">
    <citation type="journal article" date="2022" name="DNA Res.">
        <title>Chromosomal-level genome assembly of the orchid tree Bauhinia variegata (Leguminosae; Cercidoideae) supports the allotetraploid origin hypothesis of Bauhinia.</title>
        <authorList>
            <person name="Zhong Y."/>
            <person name="Chen Y."/>
            <person name="Zheng D."/>
            <person name="Pang J."/>
            <person name="Liu Y."/>
            <person name="Luo S."/>
            <person name="Meng S."/>
            <person name="Qian L."/>
            <person name="Wei D."/>
            <person name="Dai S."/>
            <person name="Zhou R."/>
        </authorList>
    </citation>
    <scope>NUCLEOTIDE SEQUENCE [LARGE SCALE GENOMIC DNA]</scope>
    <source>
        <strain evidence="1">BV-YZ2020</strain>
    </source>
</reference>
<keyword evidence="2" id="KW-1185">Reference proteome</keyword>
<dbReference type="Proteomes" id="UP000828941">
    <property type="component" value="Chromosome 12"/>
</dbReference>
<protein>
    <submittedName>
        <fullName evidence="1">Uncharacterized protein</fullName>
    </submittedName>
</protein>
<gene>
    <name evidence="1" type="ORF">L6164_029285</name>
</gene>
<name>A0ACB9L8T9_BAUVA</name>
<organism evidence="1 2">
    <name type="scientific">Bauhinia variegata</name>
    <name type="common">Purple orchid tree</name>
    <name type="synonym">Phanera variegata</name>
    <dbReference type="NCBI Taxonomy" id="167791"/>
    <lineage>
        <taxon>Eukaryota</taxon>
        <taxon>Viridiplantae</taxon>
        <taxon>Streptophyta</taxon>
        <taxon>Embryophyta</taxon>
        <taxon>Tracheophyta</taxon>
        <taxon>Spermatophyta</taxon>
        <taxon>Magnoliopsida</taxon>
        <taxon>eudicotyledons</taxon>
        <taxon>Gunneridae</taxon>
        <taxon>Pentapetalae</taxon>
        <taxon>rosids</taxon>
        <taxon>fabids</taxon>
        <taxon>Fabales</taxon>
        <taxon>Fabaceae</taxon>
        <taxon>Cercidoideae</taxon>
        <taxon>Cercideae</taxon>
        <taxon>Bauhiniinae</taxon>
        <taxon>Bauhinia</taxon>
    </lineage>
</organism>
<comment type="caution">
    <text evidence="1">The sequence shown here is derived from an EMBL/GenBank/DDBJ whole genome shotgun (WGS) entry which is preliminary data.</text>
</comment>
<sequence>MDVKIAFLHGDLEENIYMKQPKGFVVKGKEDYVCKLTKSLYGLKQAPRQWYKKFESVMIQQGYKKTISDHCAFVRKFSNNYFIILMLYVDDMLIVGHDSSRINLLKKEFSKSFAMKDLGPARQILGIEIIRDRKSKKLWLSQEKYIEKVLQRFHMNKAKAVSTPLANHFKLSTRHAPSDDDEKARMQHIPYRPAVGSLMYAMVCTRPDIAHEVGVVSRFLSNPGREHWNAVKGAIAWQSKLQKCVALSTTEVEFIATTEACKKLLWMKKFICELGFTQKMYILYCDSQSAIYLCKNPTFHGRSKHIDVKYHWIRDVLDSRSLELVKIHTNDNCSDMLTKILPRGKFEACCVGAGLAHTPT</sequence>
<dbReference type="EMBL" id="CM039437">
    <property type="protein sequence ID" value="KAI4305960.1"/>
    <property type="molecule type" value="Genomic_DNA"/>
</dbReference>
<evidence type="ECO:0000313" key="1">
    <source>
        <dbReference type="EMBL" id="KAI4305960.1"/>
    </source>
</evidence>
<accession>A0ACB9L8T9</accession>
<proteinExistence type="predicted"/>